<keyword evidence="2" id="KW-1185">Reference proteome</keyword>
<evidence type="ECO:0000313" key="2">
    <source>
        <dbReference type="Proteomes" id="UP000837857"/>
    </source>
</evidence>
<gene>
    <name evidence="1" type="ORF">IPOD504_LOCUS7185</name>
</gene>
<feature type="non-terminal residue" evidence="1">
    <location>
        <position position="94"/>
    </location>
</feature>
<name>A0ABN8IF16_9NEOP</name>
<organism evidence="1 2">
    <name type="scientific">Iphiclides podalirius</name>
    <name type="common">scarce swallowtail</name>
    <dbReference type="NCBI Taxonomy" id="110791"/>
    <lineage>
        <taxon>Eukaryota</taxon>
        <taxon>Metazoa</taxon>
        <taxon>Ecdysozoa</taxon>
        <taxon>Arthropoda</taxon>
        <taxon>Hexapoda</taxon>
        <taxon>Insecta</taxon>
        <taxon>Pterygota</taxon>
        <taxon>Neoptera</taxon>
        <taxon>Endopterygota</taxon>
        <taxon>Lepidoptera</taxon>
        <taxon>Glossata</taxon>
        <taxon>Ditrysia</taxon>
        <taxon>Papilionoidea</taxon>
        <taxon>Papilionidae</taxon>
        <taxon>Papilioninae</taxon>
        <taxon>Iphiclides</taxon>
    </lineage>
</organism>
<dbReference type="EMBL" id="OW152814">
    <property type="protein sequence ID" value="CAH2050028.1"/>
    <property type="molecule type" value="Genomic_DNA"/>
</dbReference>
<protein>
    <submittedName>
        <fullName evidence="1">Uncharacterized protein</fullName>
    </submittedName>
</protein>
<reference evidence="1" key="1">
    <citation type="submission" date="2022-03" db="EMBL/GenBank/DDBJ databases">
        <authorList>
            <person name="Martin H S."/>
        </authorList>
    </citation>
    <scope>NUCLEOTIDE SEQUENCE</scope>
</reference>
<sequence>MTLPFAKKRNANFASSPQRVVTVRVALYLECGCLSVGGGDGALDEVAVCSRVSAAAGLPAPLPPSASASPLMLETHHHVTTAPAMSARRTIAAT</sequence>
<accession>A0ABN8IF16</accession>
<dbReference type="Proteomes" id="UP000837857">
    <property type="component" value="Chromosome 2"/>
</dbReference>
<evidence type="ECO:0000313" key="1">
    <source>
        <dbReference type="EMBL" id="CAH2050028.1"/>
    </source>
</evidence>
<proteinExistence type="predicted"/>